<dbReference type="GeneID" id="59343353"/>
<dbReference type="RefSeq" id="XP_037223722.1">
    <property type="nucleotide sequence ID" value="XM_037360837.1"/>
</dbReference>
<sequence length="329" mass="35029">MALTSASSRFFPPSFLPSFSPSDPTGSRAPPTGSLFDGAAQRWPGKSAYAASGPADEITYGGWCEEQTVAAASGCFWASGGDTTDILRHDATRRDRPGWASLNSREQLRVAIESARAIESRIECRTRRLKLKRGITHFVHTLTSSLHLFVPEGKCIAWGKAEGSVVPVSVVPSLRVSTRDIASSCAPAAALPQLPGHLRTRTLCTLPTQHPGPGKTPSGARPLGVTLTRPCRPQSSRVKRYRARAWEGKSKGGFWILVPSAEVGLPFPSTAVRLLGPCPSVHRASPAPLASASGNAISVAPLTLTHHMARGIRCRVGAPTPPRQITREA</sequence>
<feature type="region of interest" description="Disordered" evidence="1">
    <location>
        <begin position="207"/>
        <end position="229"/>
    </location>
</feature>
<dbReference type="EMBL" id="JACAZF010000003">
    <property type="protein sequence ID" value="KAF7310272.1"/>
    <property type="molecule type" value="Genomic_DNA"/>
</dbReference>
<proteinExistence type="predicted"/>
<dbReference type="AlphaFoldDB" id="A0A8H6T5E3"/>
<protein>
    <submittedName>
        <fullName evidence="2">Uncharacterized protein</fullName>
    </submittedName>
</protein>
<organism evidence="2 3">
    <name type="scientific">Mycena indigotica</name>
    <dbReference type="NCBI Taxonomy" id="2126181"/>
    <lineage>
        <taxon>Eukaryota</taxon>
        <taxon>Fungi</taxon>
        <taxon>Dikarya</taxon>
        <taxon>Basidiomycota</taxon>
        <taxon>Agaricomycotina</taxon>
        <taxon>Agaricomycetes</taxon>
        <taxon>Agaricomycetidae</taxon>
        <taxon>Agaricales</taxon>
        <taxon>Marasmiineae</taxon>
        <taxon>Mycenaceae</taxon>
        <taxon>Mycena</taxon>
    </lineage>
</organism>
<keyword evidence="3" id="KW-1185">Reference proteome</keyword>
<reference evidence="2" key="1">
    <citation type="submission" date="2020-05" db="EMBL/GenBank/DDBJ databases">
        <title>Mycena genomes resolve the evolution of fungal bioluminescence.</title>
        <authorList>
            <person name="Tsai I.J."/>
        </authorList>
    </citation>
    <scope>NUCLEOTIDE SEQUENCE</scope>
    <source>
        <strain evidence="2">171206Taipei</strain>
    </source>
</reference>
<gene>
    <name evidence="2" type="ORF">MIND_00401200</name>
</gene>
<dbReference type="Proteomes" id="UP000636479">
    <property type="component" value="Unassembled WGS sequence"/>
</dbReference>
<name>A0A8H6T5E3_9AGAR</name>
<evidence type="ECO:0000313" key="3">
    <source>
        <dbReference type="Proteomes" id="UP000636479"/>
    </source>
</evidence>
<comment type="caution">
    <text evidence="2">The sequence shown here is derived from an EMBL/GenBank/DDBJ whole genome shotgun (WGS) entry which is preliminary data.</text>
</comment>
<accession>A0A8H6T5E3</accession>
<evidence type="ECO:0000313" key="2">
    <source>
        <dbReference type="EMBL" id="KAF7310272.1"/>
    </source>
</evidence>
<evidence type="ECO:0000256" key="1">
    <source>
        <dbReference type="SAM" id="MobiDB-lite"/>
    </source>
</evidence>